<comment type="caution">
    <text evidence="2">The sequence shown here is derived from an EMBL/GenBank/DDBJ whole genome shotgun (WGS) entry which is preliminary data.</text>
</comment>
<evidence type="ECO:0000256" key="1">
    <source>
        <dbReference type="SAM" id="MobiDB-lite"/>
    </source>
</evidence>
<evidence type="ECO:0000313" key="2">
    <source>
        <dbReference type="EMBL" id="KAF6267857.1"/>
    </source>
</evidence>
<proteinExistence type="predicted"/>
<protein>
    <submittedName>
        <fullName evidence="2">Uncharacterized protein</fullName>
    </submittedName>
</protein>
<evidence type="ECO:0000313" key="3">
    <source>
        <dbReference type="Proteomes" id="UP000527355"/>
    </source>
</evidence>
<accession>A0A7J7QVN9</accession>
<dbReference type="EMBL" id="JABWUV010000050">
    <property type="protein sequence ID" value="KAF6267857.1"/>
    <property type="molecule type" value="Genomic_DNA"/>
</dbReference>
<feature type="region of interest" description="Disordered" evidence="1">
    <location>
        <begin position="1"/>
        <end position="60"/>
    </location>
</feature>
<dbReference type="AlphaFoldDB" id="A0A7J7QVN9"/>
<feature type="compositionally biased region" description="Basic and acidic residues" evidence="1">
    <location>
        <begin position="123"/>
        <end position="140"/>
    </location>
</feature>
<name>A0A7J7QVN9_MYOMY</name>
<keyword evidence="3" id="KW-1185">Reference proteome</keyword>
<sequence>MGAQPPCHSSLIPRSPSTHFHSRNQRTEHRSTPHHGLLATPPKASFLVSQEPVPLPPQDPGPLGQYSVFWDKAQSVEKSGMECPSVDKWIITHKTVVRRHRGILCSREKGGSLTPGDSTEGPGGHDAERNKPIGERHISHDLTPTWSLK</sequence>
<organism evidence="2 3">
    <name type="scientific">Myotis myotis</name>
    <name type="common">Greater mouse-eared bat</name>
    <name type="synonym">Vespertilio myotis</name>
    <dbReference type="NCBI Taxonomy" id="51298"/>
    <lineage>
        <taxon>Eukaryota</taxon>
        <taxon>Metazoa</taxon>
        <taxon>Chordata</taxon>
        <taxon>Craniata</taxon>
        <taxon>Vertebrata</taxon>
        <taxon>Euteleostomi</taxon>
        <taxon>Mammalia</taxon>
        <taxon>Eutheria</taxon>
        <taxon>Laurasiatheria</taxon>
        <taxon>Chiroptera</taxon>
        <taxon>Yangochiroptera</taxon>
        <taxon>Vespertilionidae</taxon>
        <taxon>Myotis</taxon>
    </lineage>
</organism>
<dbReference type="Proteomes" id="UP000527355">
    <property type="component" value="Unassembled WGS sequence"/>
</dbReference>
<gene>
    <name evidence="2" type="ORF">mMyoMyo1_011542</name>
</gene>
<feature type="region of interest" description="Disordered" evidence="1">
    <location>
        <begin position="107"/>
        <end position="149"/>
    </location>
</feature>
<reference evidence="2 3" key="1">
    <citation type="journal article" date="2020" name="Nature">
        <title>Six reference-quality genomes reveal evolution of bat adaptations.</title>
        <authorList>
            <person name="Jebb D."/>
            <person name="Huang Z."/>
            <person name="Pippel M."/>
            <person name="Hughes G.M."/>
            <person name="Lavrichenko K."/>
            <person name="Devanna P."/>
            <person name="Winkler S."/>
            <person name="Jermiin L.S."/>
            <person name="Skirmuntt E.C."/>
            <person name="Katzourakis A."/>
            <person name="Burkitt-Gray L."/>
            <person name="Ray D.A."/>
            <person name="Sullivan K.A.M."/>
            <person name="Roscito J.G."/>
            <person name="Kirilenko B.M."/>
            <person name="Davalos L.M."/>
            <person name="Corthals A.P."/>
            <person name="Power M.L."/>
            <person name="Jones G."/>
            <person name="Ransome R.D."/>
            <person name="Dechmann D.K.N."/>
            <person name="Locatelli A.G."/>
            <person name="Puechmaille S.J."/>
            <person name="Fedrigo O."/>
            <person name="Jarvis E.D."/>
            <person name="Hiller M."/>
            <person name="Vernes S.C."/>
            <person name="Myers E.W."/>
            <person name="Teeling E.C."/>
        </authorList>
    </citation>
    <scope>NUCLEOTIDE SEQUENCE [LARGE SCALE GENOMIC DNA]</scope>
    <source>
        <strain evidence="2">MMyoMyo1</strain>
        <tissue evidence="2">Flight muscle</tissue>
    </source>
</reference>